<dbReference type="InterPro" id="IPR052025">
    <property type="entry name" value="Xyloglucanase_GH74"/>
</dbReference>
<dbReference type="PANTHER" id="PTHR43739">
    <property type="entry name" value="XYLOGLUCANASE (EUROFUNG)"/>
    <property type="match status" value="1"/>
</dbReference>
<dbReference type="SUPFAM" id="SSF110296">
    <property type="entry name" value="Oligoxyloglucan reducing end-specific cellobiohydrolase"/>
    <property type="match status" value="1"/>
</dbReference>
<dbReference type="PANTHER" id="PTHR43739:SF5">
    <property type="entry name" value="EXO-ALPHA-SIALIDASE"/>
    <property type="match status" value="1"/>
</dbReference>
<dbReference type="InterPro" id="IPR002105">
    <property type="entry name" value="Dockerin_1_rpt"/>
</dbReference>
<dbReference type="Pfam" id="PF00404">
    <property type="entry name" value="Dockerin_1"/>
    <property type="match status" value="1"/>
</dbReference>
<protein>
    <recommendedName>
        <fullName evidence="3">Dockerin domain-containing protein</fullName>
    </recommendedName>
</protein>
<accession>A0A8S0XHD6</accession>
<comment type="caution">
    <text evidence="1">The sequence shown here is derived from an EMBL/GenBank/DDBJ whole genome shotgun (WGS) entry which is preliminary data.</text>
</comment>
<dbReference type="InterPro" id="IPR015943">
    <property type="entry name" value="WD40/YVTN_repeat-like_dom_sf"/>
</dbReference>
<dbReference type="GO" id="GO:0000272">
    <property type="term" value="P:polysaccharide catabolic process"/>
    <property type="evidence" value="ECO:0007669"/>
    <property type="project" value="InterPro"/>
</dbReference>
<dbReference type="Gene3D" id="1.10.1330.10">
    <property type="entry name" value="Dockerin domain"/>
    <property type="match status" value="1"/>
</dbReference>
<proteinExistence type="predicted"/>
<dbReference type="GO" id="GO:0004553">
    <property type="term" value="F:hydrolase activity, hydrolyzing O-glycosyl compounds"/>
    <property type="evidence" value="ECO:0007669"/>
    <property type="project" value="InterPro"/>
</dbReference>
<dbReference type="InterPro" id="IPR018247">
    <property type="entry name" value="EF_Hand_1_Ca_BS"/>
</dbReference>
<dbReference type="PROSITE" id="PS00018">
    <property type="entry name" value="EF_HAND_1"/>
    <property type="match status" value="1"/>
</dbReference>
<dbReference type="EMBL" id="CADCXN010000016">
    <property type="protein sequence ID" value="CAA9889601.1"/>
    <property type="molecule type" value="Genomic_DNA"/>
</dbReference>
<dbReference type="CDD" id="cd15482">
    <property type="entry name" value="Sialidase_non-viral"/>
    <property type="match status" value="1"/>
</dbReference>
<dbReference type="GO" id="GO:0010411">
    <property type="term" value="P:xyloglucan metabolic process"/>
    <property type="evidence" value="ECO:0007669"/>
    <property type="project" value="TreeGrafter"/>
</dbReference>
<dbReference type="Proteomes" id="UP000494216">
    <property type="component" value="Unassembled WGS sequence"/>
</dbReference>
<dbReference type="InterPro" id="IPR036439">
    <property type="entry name" value="Dockerin_dom_sf"/>
</dbReference>
<evidence type="ECO:0008006" key="3">
    <source>
        <dbReference type="Google" id="ProtNLM"/>
    </source>
</evidence>
<keyword evidence="2" id="KW-1185">Reference proteome</keyword>
<sequence>MNRVMTVLEHSTTKYNASVLICICLLLAGGFAGIAQAGINKWTAIGPEGGTVTTVAIDPVDPLTLYAGGYGGVFKSSNGGASWQAVTSGLPSDFGVSVLAIDPVDPLTLYAGGYGGVFKSSNGGASWQAVTSGLPSDFGVSVLAIDPVDPLTLYAGTAAVPFNRGKGVFKSTNGGASWQAVNSGLPVPLFSFVGAPVLIVSALTIDPVDPETLYAGTDKGVFKSSNGGDSWQAINSGLPLSRSFRVPALAIDPLDGATLYVGTNGNSVFKITFKTLGDINQDGDIDRSDLARITAALNQPADGPDDVRDLNGDLSIDALDARKLVLLCTQPQCAAPRPNR</sequence>
<dbReference type="SUPFAM" id="SSF63446">
    <property type="entry name" value="Type I dockerin domain"/>
    <property type="match status" value="1"/>
</dbReference>
<reference evidence="1 2" key="1">
    <citation type="submission" date="2020-02" db="EMBL/GenBank/DDBJ databases">
        <authorList>
            <person name="Hogendoorn C."/>
        </authorList>
    </citation>
    <scope>NUCLEOTIDE SEQUENCE [LARGE SCALE GENOMIC DNA]</scope>
    <source>
        <strain evidence="1">METHB21</strain>
    </source>
</reference>
<dbReference type="Gene3D" id="2.130.10.10">
    <property type="entry name" value="YVTN repeat-like/Quinoprotein amine dehydrogenase"/>
    <property type="match status" value="2"/>
</dbReference>
<name>A0A8S0XHD6_9GAMM</name>
<organism evidence="1 2">
    <name type="scientific">Candidatus Methylobacter favarea</name>
    <dbReference type="NCBI Taxonomy" id="2707345"/>
    <lineage>
        <taxon>Bacteria</taxon>
        <taxon>Pseudomonadati</taxon>
        <taxon>Pseudomonadota</taxon>
        <taxon>Gammaproteobacteria</taxon>
        <taxon>Methylococcales</taxon>
        <taxon>Methylococcaceae</taxon>
        <taxon>Methylobacter</taxon>
    </lineage>
</organism>
<evidence type="ECO:0000313" key="2">
    <source>
        <dbReference type="Proteomes" id="UP000494216"/>
    </source>
</evidence>
<gene>
    <name evidence="1" type="ORF">METHB2_1120002</name>
</gene>
<evidence type="ECO:0000313" key="1">
    <source>
        <dbReference type="EMBL" id="CAA9889601.1"/>
    </source>
</evidence>
<dbReference type="AlphaFoldDB" id="A0A8S0XHD6"/>